<gene>
    <name evidence="2" type="ORF">JIP62_14760</name>
</gene>
<proteinExistence type="predicted"/>
<organism evidence="2 3">
    <name type="scientific">Brevundimonas vitisensis</name>
    <dbReference type="NCBI Taxonomy" id="2800818"/>
    <lineage>
        <taxon>Bacteria</taxon>
        <taxon>Pseudomonadati</taxon>
        <taxon>Pseudomonadota</taxon>
        <taxon>Alphaproteobacteria</taxon>
        <taxon>Caulobacterales</taxon>
        <taxon>Caulobacteraceae</taxon>
        <taxon>Brevundimonas</taxon>
    </lineage>
</organism>
<evidence type="ECO:0008006" key="4">
    <source>
        <dbReference type="Google" id="ProtNLM"/>
    </source>
</evidence>
<reference evidence="2 3" key="1">
    <citation type="submission" date="2021-01" db="EMBL/GenBank/DDBJ databases">
        <title>Brevundimonas vitis sp. nov., an bacterium isolated from grape (Vitis vinifera).</title>
        <authorList>
            <person name="Jiang L."/>
            <person name="Lee J."/>
        </authorList>
    </citation>
    <scope>NUCLEOTIDE SEQUENCE [LARGE SCALE GENOMIC DNA]</scope>
    <source>
        <strain evidence="2 3">GRTSA-9</strain>
    </source>
</reference>
<name>A0ABX7BMP3_9CAUL</name>
<dbReference type="PROSITE" id="PS51257">
    <property type="entry name" value="PROKAR_LIPOPROTEIN"/>
    <property type="match status" value="1"/>
</dbReference>
<keyword evidence="3" id="KW-1185">Reference proteome</keyword>
<sequence>MRSSAPEDAMHPIRFVTALLVTASLAACASMPDIPSALPDYSPIAGDIVPPQARLIIDCIDAATSAGTYDRVQSDDTRMIRFSCSGPVARAFYDGLAAHSAALGSQFAFGGQVYRSTEKVERDLFAVDHCVIDHTGSAHCVINLNIGSFLASVPQ</sequence>
<keyword evidence="1" id="KW-0732">Signal</keyword>
<feature type="signal peptide" evidence="1">
    <location>
        <begin position="1"/>
        <end position="29"/>
    </location>
</feature>
<dbReference type="EMBL" id="CP067977">
    <property type="protein sequence ID" value="QQQ18527.1"/>
    <property type="molecule type" value="Genomic_DNA"/>
</dbReference>
<feature type="chain" id="PRO_5046798162" description="Lipoprotein" evidence="1">
    <location>
        <begin position="30"/>
        <end position="155"/>
    </location>
</feature>
<evidence type="ECO:0000313" key="2">
    <source>
        <dbReference type="EMBL" id="QQQ18527.1"/>
    </source>
</evidence>
<dbReference type="RefSeq" id="WP_201102897.1">
    <property type="nucleotide sequence ID" value="NZ_CP067977.1"/>
</dbReference>
<evidence type="ECO:0000313" key="3">
    <source>
        <dbReference type="Proteomes" id="UP000595448"/>
    </source>
</evidence>
<accession>A0ABX7BMP3</accession>
<dbReference type="Proteomes" id="UP000595448">
    <property type="component" value="Chromosome"/>
</dbReference>
<evidence type="ECO:0000256" key="1">
    <source>
        <dbReference type="SAM" id="SignalP"/>
    </source>
</evidence>
<protein>
    <recommendedName>
        <fullName evidence="4">Lipoprotein</fullName>
    </recommendedName>
</protein>